<comment type="caution">
    <text evidence="8">The sequence shown here is derived from an EMBL/GenBank/DDBJ whole genome shotgun (WGS) entry which is preliminary data.</text>
</comment>
<evidence type="ECO:0000256" key="4">
    <source>
        <dbReference type="ARBA" id="ARBA00022989"/>
    </source>
</evidence>
<feature type="domain" description="ResB-like" evidence="7">
    <location>
        <begin position="274"/>
        <end position="334"/>
    </location>
</feature>
<feature type="transmembrane region" description="Helical" evidence="6">
    <location>
        <begin position="12"/>
        <end position="34"/>
    </location>
</feature>
<gene>
    <name evidence="8" type="ORF">Hsar01_03941</name>
</gene>
<feature type="transmembrane region" description="Helical" evidence="6">
    <location>
        <begin position="362"/>
        <end position="384"/>
    </location>
</feature>
<organism evidence="8 9">
    <name type="scientific">Haloferula sargassicola</name>
    <dbReference type="NCBI Taxonomy" id="490096"/>
    <lineage>
        <taxon>Bacteria</taxon>
        <taxon>Pseudomonadati</taxon>
        <taxon>Verrucomicrobiota</taxon>
        <taxon>Verrucomicrobiia</taxon>
        <taxon>Verrucomicrobiales</taxon>
        <taxon>Verrucomicrobiaceae</taxon>
        <taxon>Haloferula</taxon>
    </lineage>
</organism>
<proteinExistence type="predicted"/>
<evidence type="ECO:0000313" key="8">
    <source>
        <dbReference type="EMBL" id="GAA5484695.1"/>
    </source>
</evidence>
<evidence type="ECO:0000256" key="6">
    <source>
        <dbReference type="SAM" id="Phobius"/>
    </source>
</evidence>
<keyword evidence="2 6" id="KW-0812">Transmembrane</keyword>
<keyword evidence="9" id="KW-1185">Reference proteome</keyword>
<feature type="transmembrane region" description="Helical" evidence="6">
    <location>
        <begin position="103"/>
        <end position="122"/>
    </location>
</feature>
<protein>
    <recommendedName>
        <fullName evidence="7">ResB-like domain-containing protein</fullName>
    </recommendedName>
</protein>
<dbReference type="EMBL" id="BAABRI010000031">
    <property type="protein sequence ID" value="GAA5484695.1"/>
    <property type="molecule type" value="Genomic_DNA"/>
</dbReference>
<dbReference type="Pfam" id="PF05140">
    <property type="entry name" value="ResB"/>
    <property type="match status" value="1"/>
</dbReference>
<sequence length="395" mass="43573">MKRTSFPVSLWKFLSGYGLATTLLVLLGVETWLATLEMVDAGLLATLRKYFHWSSWYLIPEIHGKSLLVPLPGGYWVCALLLVNMICGGLIRARKGWKTAGVLLAHFSIVFMVAAGGVAQLFEKRGVMFLIEGEQADYAVSLNKPSVEVIEFDDGKPTGEVAVANEPDLRGLKPDHTRVLDFQTLPFNLEITGWQANGVVRKEGDQWMLRPMPLETEGEMNAPACVARVVNKDGTTGEAFILAVPPVSTGQESYPPRKVEVDGRTFGIRLVKETIPVPYTVKLDDAVAEYYPNSMRPKSFSSSIERIGDSTVPVEISMNEPMRYGGFTFFQRTMSGAAQMNQGPEFSGFEVVSNPADKWPEYSLYLVTAGLLIHFITKLVIFIAGGAGRRQPQEA</sequence>
<name>A0ABP9UT36_9BACT</name>
<accession>A0ABP9UT36</accession>
<evidence type="ECO:0000256" key="3">
    <source>
        <dbReference type="ARBA" id="ARBA00022748"/>
    </source>
</evidence>
<keyword evidence="4 6" id="KW-1133">Transmembrane helix</keyword>
<keyword evidence="3" id="KW-0201">Cytochrome c-type biogenesis</keyword>
<evidence type="ECO:0000256" key="2">
    <source>
        <dbReference type="ARBA" id="ARBA00022692"/>
    </source>
</evidence>
<keyword evidence="5 6" id="KW-0472">Membrane</keyword>
<dbReference type="InterPro" id="IPR023494">
    <property type="entry name" value="Cyt_c_bgen_Ccs1/CcsB/ResB"/>
</dbReference>
<comment type="subcellular location">
    <subcellularLocation>
        <location evidence="1">Membrane</location>
        <topology evidence="1">Multi-pass membrane protein</topology>
    </subcellularLocation>
</comment>
<evidence type="ECO:0000259" key="7">
    <source>
        <dbReference type="Pfam" id="PF05140"/>
    </source>
</evidence>
<evidence type="ECO:0000313" key="9">
    <source>
        <dbReference type="Proteomes" id="UP001476282"/>
    </source>
</evidence>
<dbReference type="PANTHER" id="PTHR31566">
    <property type="entry name" value="CYTOCHROME C BIOGENESIS PROTEIN CCS1, CHLOROPLASTIC"/>
    <property type="match status" value="1"/>
</dbReference>
<reference evidence="8 9" key="1">
    <citation type="submission" date="2024-02" db="EMBL/GenBank/DDBJ databases">
        <title>Haloferula sargassicola NBRC 104335.</title>
        <authorList>
            <person name="Ichikawa N."/>
            <person name="Katano-Makiyama Y."/>
            <person name="Hidaka K."/>
        </authorList>
    </citation>
    <scope>NUCLEOTIDE SEQUENCE [LARGE SCALE GENOMIC DNA]</scope>
    <source>
        <strain evidence="8 9">NBRC 104335</strain>
    </source>
</reference>
<evidence type="ECO:0000256" key="1">
    <source>
        <dbReference type="ARBA" id="ARBA00004141"/>
    </source>
</evidence>
<feature type="transmembrane region" description="Helical" evidence="6">
    <location>
        <begin position="73"/>
        <end position="91"/>
    </location>
</feature>
<dbReference type="RefSeq" id="WP_353568802.1">
    <property type="nucleotide sequence ID" value="NZ_BAABRI010000031.1"/>
</dbReference>
<dbReference type="Proteomes" id="UP001476282">
    <property type="component" value="Unassembled WGS sequence"/>
</dbReference>
<evidence type="ECO:0000256" key="5">
    <source>
        <dbReference type="ARBA" id="ARBA00023136"/>
    </source>
</evidence>
<dbReference type="InterPro" id="IPR007816">
    <property type="entry name" value="ResB-like_domain"/>
</dbReference>